<dbReference type="EMBL" id="JACICE010000001">
    <property type="protein sequence ID" value="MBB3774553.1"/>
    <property type="molecule type" value="Genomic_DNA"/>
</dbReference>
<reference evidence="3 4" key="1">
    <citation type="submission" date="2019-12" db="EMBL/GenBank/DDBJ databases">
        <title>Genomic-based taxomic classification of the family Erythrobacteraceae.</title>
        <authorList>
            <person name="Xu L."/>
        </authorList>
    </citation>
    <scope>NUCLEOTIDE SEQUENCE [LARGE SCALE GENOMIC DNA]</scope>
    <source>
        <strain evidence="3 4">JCM 10282</strain>
    </source>
</reference>
<dbReference type="AlphaFoldDB" id="A0A6I4UJM1"/>
<dbReference type="EMBL" id="WTYB01000001">
    <property type="protein sequence ID" value="MXP37797.1"/>
    <property type="molecule type" value="Genomic_DNA"/>
</dbReference>
<dbReference type="Proteomes" id="UP000430021">
    <property type="component" value="Unassembled WGS sequence"/>
</dbReference>
<keyword evidence="5" id="KW-1185">Reference proteome</keyword>
<name>A0A6I4UJM1_9SPHN</name>
<dbReference type="InterPro" id="IPR027372">
    <property type="entry name" value="Phytase-like_dom"/>
</dbReference>
<reference evidence="2 5" key="2">
    <citation type="submission" date="2020-08" db="EMBL/GenBank/DDBJ databases">
        <title>Genomic Encyclopedia of Type Strains, Phase IV (KMG-IV): sequencing the most valuable type-strain genomes for metagenomic binning, comparative biology and taxonomic classification.</title>
        <authorList>
            <person name="Goeker M."/>
        </authorList>
    </citation>
    <scope>NUCLEOTIDE SEQUENCE [LARGE SCALE GENOMIC DNA]</scope>
    <source>
        <strain evidence="2 5">DSM 8510</strain>
    </source>
</reference>
<dbReference type="Pfam" id="PF13449">
    <property type="entry name" value="Phytase-like"/>
    <property type="match status" value="1"/>
</dbReference>
<dbReference type="Proteomes" id="UP000548685">
    <property type="component" value="Unassembled WGS sequence"/>
</dbReference>
<evidence type="ECO:0000259" key="1">
    <source>
        <dbReference type="Pfam" id="PF13449"/>
    </source>
</evidence>
<dbReference type="RefSeq" id="WP_160759905.1">
    <property type="nucleotide sequence ID" value="NZ_BAAADZ010000002.1"/>
</dbReference>
<comment type="caution">
    <text evidence="3">The sequence shown here is derived from an EMBL/GenBank/DDBJ whole genome shotgun (WGS) entry which is preliminary data.</text>
</comment>
<evidence type="ECO:0000313" key="5">
    <source>
        <dbReference type="Proteomes" id="UP000548685"/>
    </source>
</evidence>
<feature type="domain" description="Phytase-like" evidence="1">
    <location>
        <begin position="43"/>
        <end position="288"/>
    </location>
</feature>
<evidence type="ECO:0000313" key="3">
    <source>
        <dbReference type="EMBL" id="MXP37797.1"/>
    </source>
</evidence>
<dbReference type="SUPFAM" id="SSF101898">
    <property type="entry name" value="NHL repeat"/>
    <property type="match status" value="1"/>
</dbReference>
<evidence type="ECO:0000313" key="2">
    <source>
        <dbReference type="EMBL" id="MBB3774553.1"/>
    </source>
</evidence>
<dbReference type="OrthoDB" id="9798693at2"/>
<gene>
    <name evidence="2" type="ORF">FHS52_000496</name>
    <name evidence="3" type="ORF">GRI59_04105</name>
</gene>
<proteinExistence type="predicted"/>
<accession>A0A6I4UJM1</accession>
<evidence type="ECO:0000313" key="4">
    <source>
        <dbReference type="Proteomes" id="UP000430021"/>
    </source>
</evidence>
<organism evidence="3 4">
    <name type="scientific">Erythrobacter ramosus</name>
    <dbReference type="NCBI Taxonomy" id="35811"/>
    <lineage>
        <taxon>Bacteria</taxon>
        <taxon>Pseudomonadati</taxon>
        <taxon>Pseudomonadota</taxon>
        <taxon>Alphaproteobacteria</taxon>
        <taxon>Sphingomonadales</taxon>
        <taxon>Erythrobacteraceae</taxon>
        <taxon>Erythrobacter/Porphyrobacter group</taxon>
        <taxon>Erythrobacter</taxon>
    </lineage>
</organism>
<protein>
    <submittedName>
        <fullName evidence="3">Esterase-like activity of phytase family protein</fullName>
    </submittedName>
</protein>
<sequence length="317" mass="34072">MQTTIGQRSDAADITVTPLDARAGVSGDLTLTGAWELTAGHGWFGGFSALVADGKRGLIAGTDRGFLLDLDLSGDSPHAVSGSFRFVGINDGGRKEVVDLESLALDPATQTLWAGFENDNLIMRLAADGTSETRAPREMARWSQNSGPETMERLADGRFLIIAEGPERGSDTLHKALLYPADPIATGKPTAFHFAAPRDYDPVDATQLPDGRMLILLRRVAYALPARFDTAIAIADPRTIRAGEPWKARIIQRLTGGVFADNFEGLAYVPSASDPARGSLWLMADDNFSVFQRNILVRFEWDASAADNEKAPGTPSA</sequence>